<gene>
    <name evidence="5" type="ORF">GCM10022236_50590</name>
</gene>
<proteinExistence type="predicted"/>
<dbReference type="Gene3D" id="3.30.1360.40">
    <property type="match status" value="1"/>
</dbReference>
<dbReference type="Proteomes" id="UP001501490">
    <property type="component" value="Unassembled WGS sequence"/>
</dbReference>
<dbReference type="InterPro" id="IPR010016">
    <property type="entry name" value="PxpB"/>
</dbReference>
<evidence type="ECO:0000259" key="4">
    <source>
        <dbReference type="SMART" id="SM00796"/>
    </source>
</evidence>
<evidence type="ECO:0000256" key="2">
    <source>
        <dbReference type="ARBA" id="ARBA00022801"/>
    </source>
</evidence>
<keyword evidence="6" id="KW-1185">Reference proteome</keyword>
<comment type="caution">
    <text evidence="5">The sequence shown here is derived from an EMBL/GenBank/DDBJ whole genome shotgun (WGS) entry which is preliminary data.</text>
</comment>
<protein>
    <submittedName>
        <fullName evidence="5">Allophanate hydrolase subunit 1</fullName>
    </submittedName>
</protein>
<dbReference type="SUPFAM" id="SSF160467">
    <property type="entry name" value="PH0987 N-terminal domain-like"/>
    <property type="match status" value="1"/>
</dbReference>
<evidence type="ECO:0000256" key="3">
    <source>
        <dbReference type="ARBA" id="ARBA00022840"/>
    </source>
</evidence>
<dbReference type="InterPro" id="IPR029000">
    <property type="entry name" value="Cyclophilin-like_dom_sf"/>
</dbReference>
<feature type="domain" description="Carboxyltransferase" evidence="4">
    <location>
        <begin position="4"/>
        <end position="205"/>
    </location>
</feature>
<evidence type="ECO:0000256" key="1">
    <source>
        <dbReference type="ARBA" id="ARBA00022741"/>
    </source>
</evidence>
<dbReference type="EMBL" id="BAABAB010000052">
    <property type="protein sequence ID" value="GAA3641819.1"/>
    <property type="molecule type" value="Genomic_DNA"/>
</dbReference>
<evidence type="ECO:0000313" key="6">
    <source>
        <dbReference type="Proteomes" id="UP001501490"/>
    </source>
</evidence>
<dbReference type="Gene3D" id="2.40.100.10">
    <property type="entry name" value="Cyclophilin-like"/>
    <property type="match status" value="1"/>
</dbReference>
<dbReference type="RefSeq" id="WP_344809902.1">
    <property type="nucleotide sequence ID" value="NZ_BAABAB010000052.1"/>
</dbReference>
<keyword evidence="2 5" id="KW-0378">Hydrolase</keyword>
<sequence length="219" mass="23098">MSGPVLRSCGERAVLVELADLGQVMAASRWIRAAVGNAEPGFARVVDVVPAARTVLVGLADRCGADDLDRLRRALVAVDLAADADRTTDDGDPIEIPVHYDGDDLAEIAARTGLDESEVIAAHTGTPWQVAFCGFAPGFAYLVGGDERLRVPRRDSPRTAVPAGSVALAGEFSAVYPRSSPGGWQLLGRTELEVWDTRRDPAALLAPGARVRFVDASPG</sequence>
<dbReference type="SUPFAM" id="SSF50891">
    <property type="entry name" value="Cyclophilin-like"/>
    <property type="match status" value="1"/>
</dbReference>
<dbReference type="PANTHER" id="PTHR34698:SF2">
    <property type="entry name" value="5-OXOPROLINASE SUBUNIT B"/>
    <property type="match status" value="1"/>
</dbReference>
<accession>A0ABP7AWL9</accession>
<keyword evidence="3" id="KW-0067">ATP-binding</keyword>
<dbReference type="SMART" id="SM00796">
    <property type="entry name" value="AHS1"/>
    <property type="match status" value="1"/>
</dbReference>
<evidence type="ECO:0000313" key="5">
    <source>
        <dbReference type="EMBL" id="GAA3641819.1"/>
    </source>
</evidence>
<dbReference type="InterPro" id="IPR003833">
    <property type="entry name" value="CT_C_D"/>
</dbReference>
<reference evidence="6" key="1">
    <citation type="journal article" date="2019" name="Int. J. Syst. Evol. Microbiol.">
        <title>The Global Catalogue of Microorganisms (GCM) 10K type strain sequencing project: providing services to taxonomists for standard genome sequencing and annotation.</title>
        <authorList>
            <consortium name="The Broad Institute Genomics Platform"/>
            <consortium name="The Broad Institute Genome Sequencing Center for Infectious Disease"/>
            <person name="Wu L."/>
            <person name="Ma J."/>
        </authorList>
    </citation>
    <scope>NUCLEOTIDE SEQUENCE [LARGE SCALE GENOMIC DNA]</scope>
    <source>
        <strain evidence="6">JCM 16929</strain>
    </source>
</reference>
<dbReference type="PANTHER" id="PTHR34698">
    <property type="entry name" value="5-OXOPROLINASE SUBUNIT B"/>
    <property type="match status" value="1"/>
</dbReference>
<dbReference type="GO" id="GO:0016787">
    <property type="term" value="F:hydrolase activity"/>
    <property type="evidence" value="ECO:0007669"/>
    <property type="project" value="UniProtKB-KW"/>
</dbReference>
<name>A0ABP7AWL9_9ACTN</name>
<keyword evidence="1" id="KW-0547">Nucleotide-binding</keyword>
<organism evidence="5 6">
    <name type="scientific">Microlunatus ginsengisoli</name>
    <dbReference type="NCBI Taxonomy" id="363863"/>
    <lineage>
        <taxon>Bacteria</taxon>
        <taxon>Bacillati</taxon>
        <taxon>Actinomycetota</taxon>
        <taxon>Actinomycetes</taxon>
        <taxon>Propionibacteriales</taxon>
        <taxon>Propionibacteriaceae</taxon>
        <taxon>Microlunatus</taxon>
    </lineage>
</organism>
<dbReference type="Pfam" id="PF02682">
    <property type="entry name" value="CT_C_D"/>
    <property type="match status" value="1"/>
</dbReference>